<name>A0A2P6VRC9_9CHLO</name>
<accession>A0A2P6VRC9</accession>
<dbReference type="EMBL" id="LHPF02000001">
    <property type="protein sequence ID" value="PSC76648.1"/>
    <property type="molecule type" value="Genomic_DNA"/>
</dbReference>
<feature type="domain" description="Aminotransferase class I/classII large" evidence="2">
    <location>
        <begin position="78"/>
        <end position="448"/>
    </location>
</feature>
<dbReference type="PRINTS" id="PR00753">
    <property type="entry name" value="ACCSYNTHASE"/>
</dbReference>
<dbReference type="GO" id="GO:0008483">
    <property type="term" value="F:transaminase activity"/>
    <property type="evidence" value="ECO:0007669"/>
    <property type="project" value="TreeGrafter"/>
</dbReference>
<keyword evidence="1" id="KW-0663">Pyridoxal phosphate</keyword>
<reference evidence="3 4" key="1">
    <citation type="journal article" date="2018" name="Plant J.">
        <title>Genome sequences of Chlorella sorokiniana UTEX 1602 and Micractinium conductrix SAG 241.80: implications to maltose excretion by a green alga.</title>
        <authorList>
            <person name="Arriola M.B."/>
            <person name="Velmurugan N."/>
            <person name="Zhang Y."/>
            <person name="Plunkett M.H."/>
            <person name="Hondzo H."/>
            <person name="Barney B.M."/>
        </authorList>
    </citation>
    <scope>NUCLEOTIDE SEQUENCE [LARGE SCALE GENOMIC DNA]</scope>
    <source>
        <strain evidence="3 4">SAG 241.80</strain>
    </source>
</reference>
<dbReference type="GO" id="GO:0006520">
    <property type="term" value="P:amino acid metabolic process"/>
    <property type="evidence" value="ECO:0007669"/>
    <property type="project" value="TreeGrafter"/>
</dbReference>
<dbReference type="PANTHER" id="PTHR43795">
    <property type="entry name" value="BIFUNCTIONAL ASPARTATE AMINOTRANSFERASE AND GLUTAMATE/ASPARTATE-PREPHENATE AMINOTRANSFERASE-RELATED"/>
    <property type="match status" value="1"/>
</dbReference>
<dbReference type="OrthoDB" id="691673at2759"/>
<dbReference type="Gene3D" id="3.40.640.10">
    <property type="entry name" value="Type I PLP-dependent aspartate aminotransferase-like (Major domain)"/>
    <property type="match status" value="1"/>
</dbReference>
<keyword evidence="4" id="KW-1185">Reference proteome</keyword>
<dbReference type="Pfam" id="PF00155">
    <property type="entry name" value="Aminotran_1_2"/>
    <property type="match status" value="1"/>
</dbReference>
<dbReference type="InterPro" id="IPR015424">
    <property type="entry name" value="PyrdxlP-dep_Trfase"/>
</dbReference>
<evidence type="ECO:0000313" key="3">
    <source>
        <dbReference type="EMBL" id="PSC76648.1"/>
    </source>
</evidence>
<evidence type="ECO:0000313" key="4">
    <source>
        <dbReference type="Proteomes" id="UP000239649"/>
    </source>
</evidence>
<dbReference type="Gene3D" id="3.90.1150.10">
    <property type="entry name" value="Aspartate Aminotransferase, domain 1"/>
    <property type="match status" value="1"/>
</dbReference>
<dbReference type="InterPro" id="IPR015421">
    <property type="entry name" value="PyrdxlP-dep_Trfase_major"/>
</dbReference>
<comment type="caution">
    <text evidence="3">The sequence shown here is derived from an EMBL/GenBank/DDBJ whole genome shotgun (WGS) entry which is preliminary data.</text>
</comment>
<evidence type="ECO:0000256" key="1">
    <source>
        <dbReference type="ARBA" id="ARBA00022898"/>
    </source>
</evidence>
<dbReference type="InterPro" id="IPR050478">
    <property type="entry name" value="Ethylene_sulfur-biosynth"/>
</dbReference>
<dbReference type="InterPro" id="IPR004839">
    <property type="entry name" value="Aminotransferase_I/II_large"/>
</dbReference>
<dbReference type="Proteomes" id="UP000239649">
    <property type="component" value="Unassembled WGS sequence"/>
</dbReference>
<gene>
    <name evidence="3" type="primary">g752</name>
    <name evidence="3" type="ORF">C2E20_0752</name>
</gene>
<dbReference type="CDD" id="cd00609">
    <property type="entry name" value="AAT_like"/>
    <property type="match status" value="1"/>
</dbReference>
<dbReference type="SUPFAM" id="SSF53383">
    <property type="entry name" value="PLP-dependent transferases"/>
    <property type="match status" value="1"/>
</dbReference>
<organism evidence="3 4">
    <name type="scientific">Micractinium conductrix</name>
    <dbReference type="NCBI Taxonomy" id="554055"/>
    <lineage>
        <taxon>Eukaryota</taxon>
        <taxon>Viridiplantae</taxon>
        <taxon>Chlorophyta</taxon>
        <taxon>core chlorophytes</taxon>
        <taxon>Trebouxiophyceae</taxon>
        <taxon>Chlorellales</taxon>
        <taxon>Chlorellaceae</taxon>
        <taxon>Chlorella clade</taxon>
        <taxon>Micractinium</taxon>
    </lineage>
</organism>
<proteinExistence type="predicted"/>
<dbReference type="PANTHER" id="PTHR43795:SF39">
    <property type="entry name" value="AMINOTRANSFERASE CLASS I_CLASSII DOMAIN-CONTAINING PROTEIN"/>
    <property type="match status" value="1"/>
</dbReference>
<protein>
    <submittedName>
        <fullName evidence="3">1-aminocyclopropane-1-carboxylate synthase</fullName>
    </submittedName>
</protein>
<dbReference type="InterPro" id="IPR015422">
    <property type="entry name" value="PyrdxlP-dep_Trfase_small"/>
</dbReference>
<dbReference type="AlphaFoldDB" id="A0A2P6VRC9"/>
<sequence>MATNGESPRAARSGCSARSNRLLKPMLSYIGAFIQAQSEGLWDAEAKPDGWIPLVVAENKLGNSLVLEKLEAVRGFPPAVMNYSGMKGIPEFQAAMASLLEEFVVRGHSVNPADLCISSGCSAILDNLFYCLCDEGDGVLIPAPYYPAFDNDLQAKCRVHPLPFYLTEPGTSGSGDGSGGSIRQQLDAAAAASAARGVPVRSLLITNPNNPLGTLYEEDTLLEMLRWCLDNKVHYISDEIYALSVYKQASFVSAITLAQSLVAGSGGGGGSNGGSGTGYSQRAVDTYVHLVYGLSKDWCGSGLRVGLLYSRNARLQQALNPISAFASISNHTQWALAQVLGDHDWAAGFLQQNCALLERSYDALAGTLRDEGIPFLPAVGGMFVWVDLRQWLPEASWEAELSLWRRACDEGHLILTPGADCHAAEPGFFRLCFAWMPAAALPEAVHRLKRVLKEPRGAAAAPTAAAQ</sequence>
<dbReference type="STRING" id="554055.A0A2P6VRC9"/>
<dbReference type="GO" id="GO:0030170">
    <property type="term" value="F:pyridoxal phosphate binding"/>
    <property type="evidence" value="ECO:0007669"/>
    <property type="project" value="InterPro"/>
</dbReference>
<evidence type="ECO:0000259" key="2">
    <source>
        <dbReference type="Pfam" id="PF00155"/>
    </source>
</evidence>